<keyword evidence="6" id="KW-0479">Metal-binding</keyword>
<dbReference type="PANTHER" id="PTHR31120">
    <property type="entry name" value="METALLOPROTEASE TIKI"/>
    <property type="match status" value="1"/>
</dbReference>
<dbReference type="EMBL" id="CP120682">
    <property type="protein sequence ID" value="WKN38464.1"/>
    <property type="molecule type" value="Genomic_DNA"/>
</dbReference>
<evidence type="ECO:0000256" key="1">
    <source>
        <dbReference type="ARBA" id="ARBA00001936"/>
    </source>
</evidence>
<keyword evidence="9" id="KW-1133">Transmembrane helix</keyword>
<keyword evidence="8" id="KW-0378">Hydrolase</keyword>
<protein>
    <submittedName>
        <fullName evidence="13">TraB/GumN family protein</fullName>
    </submittedName>
</protein>
<keyword evidence="12" id="KW-0325">Glycoprotein</keyword>
<comment type="cofactor">
    <cofactor evidence="2">
        <name>Co(2+)</name>
        <dbReference type="ChEBI" id="CHEBI:48828"/>
    </cofactor>
</comment>
<dbReference type="AlphaFoldDB" id="A0AA49GRA3"/>
<dbReference type="PANTHER" id="PTHR31120:SF6">
    <property type="entry name" value="METALLOPROTEASE TIKI HOMOLOG"/>
    <property type="match status" value="1"/>
</dbReference>
<evidence type="ECO:0000256" key="12">
    <source>
        <dbReference type="ARBA" id="ARBA00023180"/>
    </source>
</evidence>
<evidence type="ECO:0000256" key="8">
    <source>
        <dbReference type="ARBA" id="ARBA00022801"/>
    </source>
</evidence>
<evidence type="ECO:0000313" key="13">
    <source>
        <dbReference type="EMBL" id="WKN38464.1"/>
    </source>
</evidence>
<name>A0AA49GRA3_9BACT</name>
<keyword evidence="11" id="KW-0472">Membrane</keyword>
<dbReference type="GO" id="GO:0006508">
    <property type="term" value="P:proteolysis"/>
    <property type="evidence" value="ECO:0007669"/>
    <property type="project" value="UniProtKB-KW"/>
</dbReference>
<dbReference type="InterPro" id="IPR002816">
    <property type="entry name" value="TraB/PrgY/GumN_fam"/>
</dbReference>
<dbReference type="CDD" id="cd14789">
    <property type="entry name" value="Tiki"/>
    <property type="match status" value="1"/>
</dbReference>
<reference evidence="13" key="1">
    <citation type="journal article" date="2023" name="Comput. Struct. Biotechnol. J.">
        <title>Discovery of a novel marine Bacteroidetes with a rich repertoire of carbohydrate-active enzymes.</title>
        <authorList>
            <person name="Chen B."/>
            <person name="Liu G."/>
            <person name="Chen Q."/>
            <person name="Wang H."/>
            <person name="Liu L."/>
            <person name="Tang K."/>
        </authorList>
    </citation>
    <scope>NUCLEOTIDE SEQUENCE</scope>
    <source>
        <strain evidence="13">TK19036</strain>
    </source>
</reference>
<comment type="subcellular location">
    <subcellularLocation>
        <location evidence="3">Membrane</location>
        <topology evidence="3">Single-pass type I membrane protein</topology>
    </subcellularLocation>
</comment>
<dbReference type="GO" id="GO:0046872">
    <property type="term" value="F:metal ion binding"/>
    <property type="evidence" value="ECO:0007669"/>
    <property type="project" value="UniProtKB-KW"/>
</dbReference>
<organism evidence="13">
    <name type="scientific">Roseihalotalea indica</name>
    <dbReference type="NCBI Taxonomy" id="2867963"/>
    <lineage>
        <taxon>Bacteria</taxon>
        <taxon>Pseudomonadati</taxon>
        <taxon>Bacteroidota</taxon>
        <taxon>Cytophagia</taxon>
        <taxon>Cytophagales</taxon>
        <taxon>Catalimonadaceae</taxon>
        <taxon>Roseihalotalea</taxon>
    </lineage>
</organism>
<dbReference type="Pfam" id="PF01963">
    <property type="entry name" value="TraB_PrgY_gumN"/>
    <property type="match status" value="1"/>
</dbReference>
<evidence type="ECO:0000256" key="5">
    <source>
        <dbReference type="ARBA" id="ARBA00022692"/>
    </source>
</evidence>
<keyword evidence="7" id="KW-0732">Signal</keyword>
<evidence type="ECO:0000256" key="7">
    <source>
        <dbReference type="ARBA" id="ARBA00022729"/>
    </source>
</evidence>
<gene>
    <name evidence="13" type="ORF">K4G66_07080</name>
</gene>
<dbReference type="InterPro" id="IPR040230">
    <property type="entry name" value="TIKI1/2-like"/>
</dbReference>
<evidence type="ECO:0000256" key="6">
    <source>
        <dbReference type="ARBA" id="ARBA00022723"/>
    </source>
</evidence>
<evidence type="ECO:0000256" key="9">
    <source>
        <dbReference type="ARBA" id="ARBA00022989"/>
    </source>
</evidence>
<keyword evidence="5" id="KW-0812">Transmembrane</keyword>
<sequence length="286" mass="32179">MRKLVILAIIAIVSSCAVSKRENENSLFWQISGSGLEQPSYLFGTIHLMCPDDIQITEGMEIALKNSQRLVLELDFDEPGAIKAMQQAAIMTDGTTLNDLLSKEEYQLVRKYLQDSLSIPIQGVNTMKPMMLSMLMYMDVLNCQPGSYEMALTQRAEALNIEVMGLETIEDQVRAFDFLPLEEQADYLVEAIKHYDKTVAEIESMLKAYQMGQVNRLYALTHKSMQEMVEAEAILLNDRNQKWIPVIEKLAQEHATFFAVGAGHLGGPHGIIALLREQGYTLEVTN</sequence>
<reference evidence="13" key="2">
    <citation type="journal article" date="2024" name="Antonie Van Leeuwenhoek">
        <title>Roseihalotalea indica gen. nov., sp. nov., a halophilic Bacteroidetes from mesopelagic Southwest Indian Ocean with higher carbohydrate metabolic potential.</title>
        <authorList>
            <person name="Chen B."/>
            <person name="Zhang M."/>
            <person name="Lin D."/>
            <person name="Ye J."/>
            <person name="Tang K."/>
        </authorList>
    </citation>
    <scope>NUCLEOTIDE SEQUENCE</scope>
    <source>
        <strain evidence="13">TK19036</strain>
    </source>
</reference>
<evidence type="ECO:0000256" key="4">
    <source>
        <dbReference type="ARBA" id="ARBA00022670"/>
    </source>
</evidence>
<keyword evidence="10" id="KW-0482">Metalloprotease</keyword>
<comment type="cofactor">
    <cofactor evidence="1">
        <name>Mn(2+)</name>
        <dbReference type="ChEBI" id="CHEBI:29035"/>
    </cofactor>
</comment>
<evidence type="ECO:0000256" key="11">
    <source>
        <dbReference type="ARBA" id="ARBA00023136"/>
    </source>
</evidence>
<proteinExistence type="predicted"/>
<evidence type="ECO:0000256" key="10">
    <source>
        <dbReference type="ARBA" id="ARBA00023049"/>
    </source>
</evidence>
<dbReference type="GO" id="GO:0004222">
    <property type="term" value="F:metalloendopeptidase activity"/>
    <property type="evidence" value="ECO:0007669"/>
    <property type="project" value="TreeGrafter"/>
</dbReference>
<keyword evidence="4" id="KW-0645">Protease</keyword>
<dbReference type="PROSITE" id="PS51257">
    <property type="entry name" value="PROKAR_LIPOPROTEIN"/>
    <property type="match status" value="1"/>
</dbReference>
<dbReference type="GO" id="GO:0030178">
    <property type="term" value="P:negative regulation of Wnt signaling pathway"/>
    <property type="evidence" value="ECO:0007669"/>
    <property type="project" value="InterPro"/>
</dbReference>
<evidence type="ECO:0000256" key="2">
    <source>
        <dbReference type="ARBA" id="ARBA00001941"/>
    </source>
</evidence>
<evidence type="ECO:0000256" key="3">
    <source>
        <dbReference type="ARBA" id="ARBA00004479"/>
    </source>
</evidence>
<accession>A0AA49GRA3</accession>
<dbReference type="GO" id="GO:0016020">
    <property type="term" value="C:membrane"/>
    <property type="evidence" value="ECO:0007669"/>
    <property type="project" value="UniProtKB-SubCell"/>
</dbReference>